<accession>A0ABW2BGJ2</accession>
<gene>
    <name evidence="2" type="ORF">ACFQE0_04205</name>
</gene>
<evidence type="ECO:0000313" key="2">
    <source>
        <dbReference type="EMBL" id="MFC6788897.1"/>
    </source>
</evidence>
<keyword evidence="1" id="KW-0472">Membrane</keyword>
<protein>
    <submittedName>
        <fullName evidence="2">Uncharacterized protein</fullName>
    </submittedName>
</protein>
<reference evidence="3" key="1">
    <citation type="journal article" date="2019" name="Int. J. Syst. Evol. Microbiol.">
        <title>The Global Catalogue of Microorganisms (GCM) 10K type strain sequencing project: providing services to taxonomists for standard genome sequencing and annotation.</title>
        <authorList>
            <consortium name="The Broad Institute Genomics Platform"/>
            <consortium name="The Broad Institute Genome Sequencing Center for Infectious Disease"/>
            <person name="Wu L."/>
            <person name="Ma J."/>
        </authorList>
    </citation>
    <scope>NUCLEOTIDE SEQUENCE [LARGE SCALE GENOMIC DNA]</scope>
    <source>
        <strain evidence="3">CCUG 48316</strain>
    </source>
</reference>
<organism evidence="2 3">
    <name type="scientific">Methylobacterium komagatae</name>
    <dbReference type="NCBI Taxonomy" id="374425"/>
    <lineage>
        <taxon>Bacteria</taxon>
        <taxon>Pseudomonadati</taxon>
        <taxon>Pseudomonadota</taxon>
        <taxon>Alphaproteobacteria</taxon>
        <taxon>Hyphomicrobiales</taxon>
        <taxon>Methylobacteriaceae</taxon>
        <taxon>Methylobacterium</taxon>
    </lineage>
</organism>
<proteinExistence type="predicted"/>
<comment type="caution">
    <text evidence="2">The sequence shown here is derived from an EMBL/GenBank/DDBJ whole genome shotgun (WGS) entry which is preliminary data.</text>
</comment>
<keyword evidence="1" id="KW-1133">Transmembrane helix</keyword>
<evidence type="ECO:0000256" key="1">
    <source>
        <dbReference type="SAM" id="Phobius"/>
    </source>
</evidence>
<keyword evidence="1" id="KW-0812">Transmembrane</keyword>
<keyword evidence="3" id="KW-1185">Reference proteome</keyword>
<evidence type="ECO:0000313" key="3">
    <source>
        <dbReference type="Proteomes" id="UP001596292"/>
    </source>
</evidence>
<dbReference type="Proteomes" id="UP001596292">
    <property type="component" value="Unassembled WGS sequence"/>
</dbReference>
<dbReference type="RefSeq" id="WP_378967362.1">
    <property type="nucleotide sequence ID" value="NZ_JBHSWN010000001.1"/>
</dbReference>
<dbReference type="EMBL" id="JBHSWN010000001">
    <property type="protein sequence ID" value="MFC6788897.1"/>
    <property type="molecule type" value="Genomic_DNA"/>
</dbReference>
<sequence>MALTYRATFIMSARHGRAPILQTPVNDSGRATVADVARYQTIGSLQALALAATAALVTTALIRLVL</sequence>
<feature type="transmembrane region" description="Helical" evidence="1">
    <location>
        <begin position="45"/>
        <end position="65"/>
    </location>
</feature>
<name>A0ABW2BGJ2_9HYPH</name>